<dbReference type="EMBL" id="JH000137">
    <property type="protein sequence ID" value="EGV97490.1"/>
    <property type="molecule type" value="Genomic_DNA"/>
</dbReference>
<evidence type="ECO:0000313" key="1">
    <source>
        <dbReference type="EMBL" id="EGV97490.1"/>
    </source>
</evidence>
<dbReference type="Proteomes" id="UP000001075">
    <property type="component" value="Unassembled WGS sequence"/>
</dbReference>
<dbReference type="InParanoid" id="G3H4E9"/>
<evidence type="ECO:0000313" key="2">
    <source>
        <dbReference type="Proteomes" id="UP000001075"/>
    </source>
</evidence>
<accession>G3H4E9</accession>
<proteinExistence type="predicted"/>
<sequence length="91" mass="9729">MSTPETVTLLKSYNRAHLPPTAILFSMNGENGVEGTGKGLQVCLPLLGHPSQIPILEFWVVIAHGEATWLATQVQSGQGTETPLQQFGMVG</sequence>
<reference evidence="2" key="1">
    <citation type="journal article" date="2011" name="Nat. Biotechnol.">
        <title>The genomic sequence of the Chinese hamster ovary (CHO)-K1 cell line.</title>
        <authorList>
            <person name="Xu X."/>
            <person name="Nagarajan H."/>
            <person name="Lewis N.E."/>
            <person name="Pan S."/>
            <person name="Cai Z."/>
            <person name="Liu X."/>
            <person name="Chen W."/>
            <person name="Xie M."/>
            <person name="Wang W."/>
            <person name="Hammond S."/>
            <person name="Andersen M.R."/>
            <person name="Neff N."/>
            <person name="Passarelli B."/>
            <person name="Koh W."/>
            <person name="Fan H.C."/>
            <person name="Wang J."/>
            <person name="Gui Y."/>
            <person name="Lee K.H."/>
            <person name="Betenbaugh M.J."/>
            <person name="Quake S.R."/>
            <person name="Famili I."/>
            <person name="Palsson B.O."/>
            <person name="Wang J."/>
        </authorList>
    </citation>
    <scope>NUCLEOTIDE SEQUENCE [LARGE SCALE GENOMIC DNA]</scope>
    <source>
        <strain evidence="2">CHO K1 cell line</strain>
    </source>
</reference>
<name>G3H4E9_CRIGR</name>
<protein>
    <submittedName>
        <fullName evidence="1">Uncharacterized protein</fullName>
    </submittedName>
</protein>
<organism evidence="1 2">
    <name type="scientific">Cricetulus griseus</name>
    <name type="common">Chinese hamster</name>
    <name type="synonym">Cricetulus barabensis griseus</name>
    <dbReference type="NCBI Taxonomy" id="10029"/>
    <lineage>
        <taxon>Eukaryota</taxon>
        <taxon>Metazoa</taxon>
        <taxon>Chordata</taxon>
        <taxon>Craniata</taxon>
        <taxon>Vertebrata</taxon>
        <taxon>Euteleostomi</taxon>
        <taxon>Mammalia</taxon>
        <taxon>Eutheria</taxon>
        <taxon>Euarchontoglires</taxon>
        <taxon>Glires</taxon>
        <taxon>Rodentia</taxon>
        <taxon>Myomorpha</taxon>
        <taxon>Muroidea</taxon>
        <taxon>Cricetidae</taxon>
        <taxon>Cricetinae</taxon>
        <taxon>Cricetulus</taxon>
    </lineage>
</organism>
<dbReference type="AlphaFoldDB" id="G3H4E9"/>
<gene>
    <name evidence="1" type="ORF">I79_005149</name>
</gene>